<dbReference type="Proteomes" id="UP000224460">
    <property type="component" value="Unassembled WGS sequence"/>
</dbReference>
<accession>A0AC61DBK9</accession>
<sequence length="78" mass="9105">MKDMPKIVALKLIRFYQKAISPMLGQNCRFIPTCSQYTYEAIQIHGFFKGTLLGVIRISKCHPFHKVMYDPVPEKKCR</sequence>
<proteinExistence type="predicted"/>
<keyword evidence="2" id="KW-1185">Reference proteome</keyword>
<protein>
    <submittedName>
        <fullName evidence="1">Membrane protein insertion efficiency factor YidD</fullName>
    </submittedName>
</protein>
<organism evidence="1 2">
    <name type="scientific">Sporanaerobium hydrogeniformans</name>
    <dbReference type="NCBI Taxonomy" id="3072179"/>
    <lineage>
        <taxon>Bacteria</taxon>
        <taxon>Bacillati</taxon>
        <taxon>Bacillota</taxon>
        <taxon>Clostridia</taxon>
        <taxon>Lachnospirales</taxon>
        <taxon>Lachnospiraceae</taxon>
        <taxon>Sporanaerobium</taxon>
    </lineage>
</organism>
<dbReference type="EMBL" id="PEDL01000009">
    <property type="protein sequence ID" value="PHV70621.1"/>
    <property type="molecule type" value="Genomic_DNA"/>
</dbReference>
<evidence type="ECO:0000313" key="1">
    <source>
        <dbReference type="EMBL" id="PHV70621.1"/>
    </source>
</evidence>
<evidence type="ECO:0000313" key="2">
    <source>
        <dbReference type="Proteomes" id="UP000224460"/>
    </source>
</evidence>
<reference evidence="1" key="1">
    <citation type="submission" date="2017-10" db="EMBL/GenBank/DDBJ databases">
        <title>Genome sequence of cellulolytic Lachnospiraceae bacterium XHS1971 isolated from hotspring sediment.</title>
        <authorList>
            <person name="Vasudevan G."/>
            <person name="Joshi A.J."/>
            <person name="Hivarkar S."/>
            <person name="Lanjekar V.B."/>
            <person name="Dhakephalkar P.K."/>
            <person name="Dagar S."/>
        </authorList>
    </citation>
    <scope>NUCLEOTIDE SEQUENCE</scope>
    <source>
        <strain evidence="1">XHS1971</strain>
    </source>
</reference>
<comment type="caution">
    <text evidence="1">The sequence shown here is derived from an EMBL/GenBank/DDBJ whole genome shotgun (WGS) entry which is preliminary data.</text>
</comment>
<gene>
    <name evidence="1" type="ORF">CS063_09980</name>
</gene>
<name>A0AC61DBK9_9FIRM</name>